<name>A0A183KSD2_9TREM</name>
<evidence type="ECO:0000256" key="3">
    <source>
        <dbReference type="PROSITE-ProRule" id="PRU00023"/>
    </source>
</evidence>
<dbReference type="SMART" id="SM00248">
    <property type="entry name" value="ANK"/>
    <property type="match status" value="2"/>
</dbReference>
<evidence type="ECO:0000313" key="4">
    <source>
        <dbReference type="EMBL" id="VDP64621.1"/>
    </source>
</evidence>
<evidence type="ECO:0000256" key="2">
    <source>
        <dbReference type="ARBA" id="ARBA00023043"/>
    </source>
</evidence>
<reference evidence="6" key="1">
    <citation type="submission" date="2016-06" db="UniProtKB">
        <authorList>
            <consortium name="WormBaseParasite"/>
        </authorList>
    </citation>
    <scope>IDENTIFICATION</scope>
</reference>
<keyword evidence="5" id="KW-1185">Reference proteome</keyword>
<dbReference type="PROSITE" id="PS50088">
    <property type="entry name" value="ANK_REPEAT"/>
    <property type="match status" value="1"/>
</dbReference>
<dbReference type="PROSITE" id="PS50297">
    <property type="entry name" value="ANK_REP_REGION"/>
    <property type="match status" value="1"/>
</dbReference>
<evidence type="ECO:0000256" key="1">
    <source>
        <dbReference type="ARBA" id="ARBA00022737"/>
    </source>
</evidence>
<protein>
    <submittedName>
        <fullName evidence="6">ANK_REP_REGION domain-containing protein</fullName>
    </submittedName>
</protein>
<dbReference type="InterPro" id="IPR002110">
    <property type="entry name" value="Ankyrin_rpt"/>
</dbReference>
<sequence length="172" mass="18628">MNGLIRIIRLLLEHCSSTPWIVDETQPDGLTALHLASLNGNMEAVDLLLQAGASPNLVVRRPAGLSPLNGCDEEKLGSVFTPLHLAVHKAHPDVVCLLLCYRARAACRSGAGRSPMQLALNALGQTHESQLSQSTHNPNGLKEELELTFSYTINNIPYDNLAVTNTLQIIMS</sequence>
<dbReference type="AlphaFoldDB" id="A0A183KSD2"/>
<dbReference type="STRING" id="6186.A0A183KSD2"/>
<organism evidence="6">
    <name type="scientific">Schistosoma curassoni</name>
    <dbReference type="NCBI Taxonomy" id="6186"/>
    <lineage>
        <taxon>Eukaryota</taxon>
        <taxon>Metazoa</taxon>
        <taxon>Spiralia</taxon>
        <taxon>Lophotrochozoa</taxon>
        <taxon>Platyhelminthes</taxon>
        <taxon>Trematoda</taxon>
        <taxon>Digenea</taxon>
        <taxon>Strigeidida</taxon>
        <taxon>Schistosomatoidea</taxon>
        <taxon>Schistosomatidae</taxon>
        <taxon>Schistosoma</taxon>
    </lineage>
</organism>
<gene>
    <name evidence="4" type="ORF">SCUD_LOCUS17969</name>
</gene>
<dbReference type="Proteomes" id="UP000279833">
    <property type="component" value="Unassembled WGS sequence"/>
</dbReference>
<feature type="repeat" description="ANK" evidence="3">
    <location>
        <begin position="28"/>
        <end position="60"/>
    </location>
</feature>
<proteinExistence type="predicted"/>
<reference evidence="4 5" key="2">
    <citation type="submission" date="2018-11" db="EMBL/GenBank/DDBJ databases">
        <authorList>
            <consortium name="Pathogen Informatics"/>
        </authorList>
    </citation>
    <scope>NUCLEOTIDE SEQUENCE [LARGE SCALE GENOMIC DNA]</scope>
    <source>
        <strain evidence="4">Dakar</strain>
        <strain evidence="5">Dakar, Senegal</strain>
    </source>
</reference>
<dbReference type="SUPFAM" id="SSF48403">
    <property type="entry name" value="Ankyrin repeat"/>
    <property type="match status" value="1"/>
</dbReference>
<keyword evidence="1" id="KW-0677">Repeat</keyword>
<dbReference type="InterPro" id="IPR036770">
    <property type="entry name" value="Ankyrin_rpt-contain_sf"/>
</dbReference>
<dbReference type="WBParaSite" id="SCUD_0001797201-mRNA-1">
    <property type="protein sequence ID" value="SCUD_0001797201-mRNA-1"/>
    <property type="gene ID" value="SCUD_0001797201"/>
</dbReference>
<dbReference type="Gene3D" id="1.25.40.20">
    <property type="entry name" value="Ankyrin repeat-containing domain"/>
    <property type="match status" value="1"/>
</dbReference>
<accession>A0A183KSD2</accession>
<dbReference type="PANTHER" id="PTHR24198">
    <property type="entry name" value="ANKYRIN REPEAT AND PROTEIN KINASE DOMAIN-CONTAINING PROTEIN"/>
    <property type="match status" value="1"/>
</dbReference>
<dbReference type="PANTHER" id="PTHR24198:SF165">
    <property type="entry name" value="ANKYRIN REPEAT-CONTAINING PROTEIN-RELATED"/>
    <property type="match status" value="1"/>
</dbReference>
<dbReference type="Pfam" id="PF00023">
    <property type="entry name" value="Ank"/>
    <property type="match status" value="2"/>
</dbReference>
<evidence type="ECO:0000313" key="6">
    <source>
        <dbReference type="WBParaSite" id="SCUD_0001797201-mRNA-1"/>
    </source>
</evidence>
<evidence type="ECO:0000313" key="5">
    <source>
        <dbReference type="Proteomes" id="UP000279833"/>
    </source>
</evidence>
<keyword evidence="2 3" id="KW-0040">ANK repeat</keyword>
<dbReference type="EMBL" id="UZAK01040456">
    <property type="protein sequence ID" value="VDP64621.1"/>
    <property type="molecule type" value="Genomic_DNA"/>
</dbReference>